<keyword evidence="4" id="KW-0460">Magnesium</keyword>
<keyword evidence="3" id="KW-0378">Hydrolase</keyword>
<dbReference type="PATRIC" id="fig|86416.3.peg.4402"/>
<evidence type="ECO:0000313" key="5">
    <source>
        <dbReference type="EMBL" id="AGK99108.1"/>
    </source>
</evidence>
<dbReference type="AlphaFoldDB" id="R4K982"/>
<evidence type="ECO:0000256" key="1">
    <source>
        <dbReference type="ARBA" id="ARBA00001946"/>
    </source>
</evidence>
<comment type="cofactor">
    <cofactor evidence="1">
        <name>Mg(2+)</name>
        <dbReference type="ChEBI" id="CHEBI:18420"/>
    </cofactor>
</comment>
<evidence type="ECO:0000313" key="6">
    <source>
        <dbReference type="Proteomes" id="UP000013523"/>
    </source>
</evidence>
<dbReference type="OrthoDB" id="9804940at2"/>
<dbReference type="PANTHER" id="PTHR28181">
    <property type="entry name" value="UPF0655 PROTEIN YCR015C"/>
    <property type="match status" value="1"/>
</dbReference>
<dbReference type="Proteomes" id="UP000013523">
    <property type="component" value="Chromosome"/>
</dbReference>
<dbReference type="InterPro" id="IPR050849">
    <property type="entry name" value="HAD-like_hydrolase_phosphatase"/>
</dbReference>
<name>R4K982_CLOPA</name>
<dbReference type="Gene3D" id="3.90.1470.20">
    <property type="match status" value="1"/>
</dbReference>
<dbReference type="NCBIfam" id="TIGR01488">
    <property type="entry name" value="HAD-SF-IB"/>
    <property type="match status" value="1"/>
</dbReference>
<dbReference type="STRING" id="86416.Clopa_4396"/>
<organism evidence="5 6">
    <name type="scientific">Clostridium pasteurianum BC1</name>
    <dbReference type="NCBI Taxonomy" id="86416"/>
    <lineage>
        <taxon>Bacteria</taxon>
        <taxon>Bacillati</taxon>
        <taxon>Bacillota</taxon>
        <taxon>Clostridia</taxon>
        <taxon>Eubacteriales</taxon>
        <taxon>Clostridiaceae</taxon>
        <taxon>Clostridium</taxon>
    </lineage>
</organism>
<keyword evidence="6" id="KW-1185">Reference proteome</keyword>
<dbReference type="KEGG" id="cpas:Clopa_4396"/>
<dbReference type="Gene3D" id="3.40.50.1000">
    <property type="entry name" value="HAD superfamily/HAD-like"/>
    <property type="match status" value="1"/>
</dbReference>
<reference evidence="5 6" key="1">
    <citation type="submission" date="2012-01" db="EMBL/GenBank/DDBJ databases">
        <title>Complete sequence of chromosome of Clostridium pasteurianum BC1.</title>
        <authorList>
            <consortium name="US DOE Joint Genome Institute"/>
            <person name="Lucas S."/>
            <person name="Han J."/>
            <person name="Lapidus A."/>
            <person name="Cheng J.-F."/>
            <person name="Goodwin L."/>
            <person name="Pitluck S."/>
            <person name="Peters L."/>
            <person name="Mikhailova N."/>
            <person name="Teshima H."/>
            <person name="Detter J.C."/>
            <person name="Han C."/>
            <person name="Tapia R."/>
            <person name="Land M."/>
            <person name="Hauser L."/>
            <person name="Kyrpides N."/>
            <person name="Ivanova N."/>
            <person name="Pagani I."/>
            <person name="Dunn J."/>
            <person name="Taghavi S."/>
            <person name="Francis A."/>
            <person name="van der Lelie D."/>
            <person name="Woyke T."/>
        </authorList>
    </citation>
    <scope>NUCLEOTIDE SEQUENCE [LARGE SCALE GENOMIC DNA]</scope>
    <source>
        <strain evidence="5 6">BC1</strain>
    </source>
</reference>
<dbReference type="SUPFAM" id="SSF56784">
    <property type="entry name" value="HAD-like"/>
    <property type="match status" value="1"/>
</dbReference>
<dbReference type="NCBIfam" id="TIGR01489">
    <property type="entry name" value="DKMTPPase-SF"/>
    <property type="match status" value="1"/>
</dbReference>
<dbReference type="InterPro" id="IPR006384">
    <property type="entry name" value="HAD_hydro_PyrdxlP_Pase-like"/>
</dbReference>
<accession>R4K982</accession>
<dbReference type="eggNOG" id="COG4359">
    <property type="taxonomic scope" value="Bacteria"/>
</dbReference>
<evidence type="ECO:0000256" key="4">
    <source>
        <dbReference type="ARBA" id="ARBA00022842"/>
    </source>
</evidence>
<dbReference type="Pfam" id="PF06888">
    <property type="entry name" value="Put_Phosphatase"/>
    <property type="match status" value="1"/>
</dbReference>
<sequence length="219" mass="25907">MLNFAFISDFDGTLTEKDFYKIIMDEYLKDECTQMYKDWRSKKIKDVDYLGYVFKNIRRNEKEIDEDIMRISFDPYAGEFIKKIKAADGDFVVISAGTSYYINKIFDKNEIKDVDIYSNEAIYKDKGIHFVLDEKSEFYSEIYGIDKLKVVKKLKQKYDKIFYAGDTEPDLKAALLADVVFAKDVLVDLLKKENKECIEFKNFSEIWPTVEKYIKGWNK</sequence>
<evidence type="ECO:0000256" key="3">
    <source>
        <dbReference type="ARBA" id="ARBA00022801"/>
    </source>
</evidence>
<dbReference type="InterPro" id="IPR036412">
    <property type="entry name" value="HAD-like_sf"/>
</dbReference>
<dbReference type="PANTHER" id="PTHR28181:SF2">
    <property type="entry name" value="PHOSPHORIC MONOESTER HYDROLASE"/>
    <property type="match status" value="1"/>
</dbReference>
<dbReference type="HOGENOM" id="CLU_058495_2_0_9"/>
<dbReference type="GO" id="GO:0046872">
    <property type="term" value="F:metal ion binding"/>
    <property type="evidence" value="ECO:0007669"/>
    <property type="project" value="UniProtKB-KW"/>
</dbReference>
<dbReference type="GO" id="GO:0016791">
    <property type="term" value="F:phosphatase activity"/>
    <property type="evidence" value="ECO:0007669"/>
    <property type="project" value="InterPro"/>
</dbReference>
<dbReference type="EMBL" id="CP003261">
    <property type="protein sequence ID" value="AGK99108.1"/>
    <property type="molecule type" value="Genomic_DNA"/>
</dbReference>
<dbReference type="RefSeq" id="WP_015617381.1">
    <property type="nucleotide sequence ID" value="NC_021182.1"/>
</dbReference>
<proteinExistence type="predicted"/>
<dbReference type="InterPro" id="IPR016965">
    <property type="entry name" value="Pase_PHOSPHO-typ"/>
</dbReference>
<keyword evidence="2" id="KW-0479">Metal-binding</keyword>
<evidence type="ECO:0000256" key="2">
    <source>
        <dbReference type="ARBA" id="ARBA00022723"/>
    </source>
</evidence>
<dbReference type="InterPro" id="IPR023214">
    <property type="entry name" value="HAD_sf"/>
</dbReference>
<protein>
    <submittedName>
        <fullName evidence="5">Haloacid dehalogenase superfamily protein, phosphoserine phosphatase/2,3-diketo-5-methylthio-1-phosphopentane phosphatase</fullName>
    </submittedName>
</protein>
<gene>
    <name evidence="5" type="ORF">Clopa_4396</name>
</gene>